<gene>
    <name evidence="3" type="ORF">GSM42_07095</name>
</gene>
<reference evidence="3 4" key="1">
    <citation type="submission" date="2019-12" db="EMBL/GenBank/DDBJ databases">
        <title>Whole-genome analyses of novel actinobacteria.</title>
        <authorList>
            <person name="Sahin N."/>
            <person name="Saygin H."/>
        </authorList>
    </citation>
    <scope>NUCLEOTIDE SEQUENCE [LARGE SCALE GENOMIC DNA]</scope>
    <source>
        <strain evidence="3 4">KC615</strain>
    </source>
</reference>
<dbReference type="EMBL" id="WUUL01000004">
    <property type="protein sequence ID" value="MXQ53497.1"/>
    <property type="molecule type" value="Genomic_DNA"/>
</dbReference>
<dbReference type="SUPFAM" id="SSF56112">
    <property type="entry name" value="Protein kinase-like (PK-like)"/>
    <property type="match status" value="1"/>
</dbReference>
<dbReference type="RefSeq" id="WP_160800860.1">
    <property type="nucleotide sequence ID" value="NZ_WUUL01000004.1"/>
</dbReference>
<sequence length="223" mass="26579">MERSRLIDQESVDYLSSLVVKGNVEKHHTLLGEGLSGQVFSFEDYAVKVYKEDFSENDDHLMLTNLDAHPMFPKLHYQNDKFMIVDQVKGYTLAQLRDAGYKLKDAQYRQLEKTIEECYESGIIPHDIHLNNIMLDENGNLKIIDVGRFFYSDHKEDYQDKIREDLDKIKYHCGLFSLFSSSRRKRRRHYTSSRPRRHYTSSSHRRHRHHRRHSRSSFSFSFS</sequence>
<name>A0A6I4VPF1_9BACL</name>
<evidence type="ECO:0000313" key="3">
    <source>
        <dbReference type="EMBL" id="MXQ53497.1"/>
    </source>
</evidence>
<accession>A0A6I4VPF1</accession>
<dbReference type="Pfam" id="PF03109">
    <property type="entry name" value="ABC1"/>
    <property type="match status" value="1"/>
</dbReference>
<feature type="compositionally biased region" description="Basic residues" evidence="1">
    <location>
        <begin position="186"/>
        <end position="215"/>
    </location>
</feature>
<evidence type="ECO:0000313" key="4">
    <source>
        <dbReference type="Proteomes" id="UP000430692"/>
    </source>
</evidence>
<feature type="domain" description="ABC1 atypical kinase-like" evidence="2">
    <location>
        <begin position="77"/>
        <end position="155"/>
    </location>
</feature>
<feature type="region of interest" description="Disordered" evidence="1">
    <location>
        <begin position="186"/>
        <end position="223"/>
    </location>
</feature>
<evidence type="ECO:0000259" key="2">
    <source>
        <dbReference type="Pfam" id="PF03109"/>
    </source>
</evidence>
<protein>
    <recommendedName>
        <fullName evidence="2">ABC1 atypical kinase-like domain-containing protein</fullName>
    </recommendedName>
</protein>
<dbReference type="InterPro" id="IPR004147">
    <property type="entry name" value="ABC1_dom"/>
</dbReference>
<dbReference type="Gene3D" id="1.10.510.10">
    <property type="entry name" value="Transferase(Phosphotransferase) domain 1"/>
    <property type="match status" value="1"/>
</dbReference>
<dbReference type="AlphaFoldDB" id="A0A6I4VPF1"/>
<evidence type="ECO:0000256" key="1">
    <source>
        <dbReference type="SAM" id="MobiDB-lite"/>
    </source>
</evidence>
<proteinExistence type="predicted"/>
<dbReference type="Proteomes" id="UP000430692">
    <property type="component" value="Unassembled WGS sequence"/>
</dbReference>
<dbReference type="InterPro" id="IPR011009">
    <property type="entry name" value="Kinase-like_dom_sf"/>
</dbReference>
<keyword evidence="4" id="KW-1185">Reference proteome</keyword>
<organism evidence="3 4">
    <name type="scientific">Shimazuella alba</name>
    <dbReference type="NCBI Taxonomy" id="2690964"/>
    <lineage>
        <taxon>Bacteria</taxon>
        <taxon>Bacillati</taxon>
        <taxon>Bacillota</taxon>
        <taxon>Bacilli</taxon>
        <taxon>Bacillales</taxon>
        <taxon>Thermoactinomycetaceae</taxon>
        <taxon>Shimazuella</taxon>
    </lineage>
</organism>
<comment type="caution">
    <text evidence="3">The sequence shown here is derived from an EMBL/GenBank/DDBJ whole genome shotgun (WGS) entry which is preliminary data.</text>
</comment>